<reference evidence="1 2" key="1">
    <citation type="journal article" date="2019" name="Commun. Biol.">
        <title>The bagworm genome reveals a unique fibroin gene that provides high tensile strength.</title>
        <authorList>
            <person name="Kono N."/>
            <person name="Nakamura H."/>
            <person name="Ohtoshi R."/>
            <person name="Tomita M."/>
            <person name="Numata K."/>
            <person name="Arakawa K."/>
        </authorList>
    </citation>
    <scope>NUCLEOTIDE SEQUENCE [LARGE SCALE GENOMIC DNA]</scope>
</reference>
<sequence length="196" mass="21812">MEIFLGYEFYTCHGILQEHELKEHDFTDSELELDVTENQNVQCSPVTTTLISPSTYLTVTTPGSSNTTANVSCSSNILPFQPIILSKQWQPVAKDAAQICNVPTTNCYSEINPQHTLDIVELPTNCDSSKDCTKSLNASLTYETVTKKEPDLDMEQGNACPLIDQQACVPAKILKMLENFKRPVFPLQVKNNLVLP</sequence>
<dbReference type="Proteomes" id="UP000299102">
    <property type="component" value="Unassembled WGS sequence"/>
</dbReference>
<dbReference type="AlphaFoldDB" id="A0A4C1T511"/>
<proteinExistence type="predicted"/>
<gene>
    <name evidence="1" type="ORF">EVAR_73933_1</name>
</gene>
<protein>
    <submittedName>
        <fullName evidence="1">Uncharacterized protein</fullName>
    </submittedName>
</protein>
<dbReference type="OrthoDB" id="6433782at2759"/>
<comment type="caution">
    <text evidence="1">The sequence shown here is derived from an EMBL/GenBank/DDBJ whole genome shotgun (WGS) entry which is preliminary data.</text>
</comment>
<organism evidence="1 2">
    <name type="scientific">Eumeta variegata</name>
    <name type="common">Bagworm moth</name>
    <name type="synonym">Eumeta japonica</name>
    <dbReference type="NCBI Taxonomy" id="151549"/>
    <lineage>
        <taxon>Eukaryota</taxon>
        <taxon>Metazoa</taxon>
        <taxon>Ecdysozoa</taxon>
        <taxon>Arthropoda</taxon>
        <taxon>Hexapoda</taxon>
        <taxon>Insecta</taxon>
        <taxon>Pterygota</taxon>
        <taxon>Neoptera</taxon>
        <taxon>Endopterygota</taxon>
        <taxon>Lepidoptera</taxon>
        <taxon>Glossata</taxon>
        <taxon>Ditrysia</taxon>
        <taxon>Tineoidea</taxon>
        <taxon>Psychidae</taxon>
        <taxon>Oiketicinae</taxon>
        <taxon>Eumeta</taxon>
    </lineage>
</organism>
<keyword evidence="2" id="KW-1185">Reference proteome</keyword>
<name>A0A4C1T511_EUMVA</name>
<dbReference type="EMBL" id="BGZK01004494">
    <property type="protein sequence ID" value="GBP09306.1"/>
    <property type="molecule type" value="Genomic_DNA"/>
</dbReference>
<evidence type="ECO:0000313" key="2">
    <source>
        <dbReference type="Proteomes" id="UP000299102"/>
    </source>
</evidence>
<evidence type="ECO:0000313" key="1">
    <source>
        <dbReference type="EMBL" id="GBP09306.1"/>
    </source>
</evidence>
<accession>A0A4C1T511</accession>